<evidence type="ECO:0000256" key="1">
    <source>
        <dbReference type="SAM" id="Phobius"/>
    </source>
</evidence>
<dbReference type="RefSeq" id="WP_264733467.1">
    <property type="nucleotide sequence ID" value="NZ_JAPDNR010000001.1"/>
</dbReference>
<dbReference type="InterPro" id="IPR025962">
    <property type="entry name" value="SdpI/YhfL"/>
</dbReference>
<organism evidence="2 3">
    <name type="scientific">Chitinophaga nivalis</name>
    <dbReference type="NCBI Taxonomy" id="2991709"/>
    <lineage>
        <taxon>Bacteria</taxon>
        <taxon>Pseudomonadati</taxon>
        <taxon>Bacteroidota</taxon>
        <taxon>Chitinophagia</taxon>
        <taxon>Chitinophagales</taxon>
        <taxon>Chitinophagaceae</taxon>
        <taxon>Chitinophaga</taxon>
    </lineage>
</organism>
<proteinExistence type="predicted"/>
<dbReference type="EMBL" id="JAPDNS010000002">
    <property type="protein sequence ID" value="MCW3486652.1"/>
    <property type="molecule type" value="Genomic_DNA"/>
</dbReference>
<protein>
    <submittedName>
        <fullName evidence="2">SdpI family protein</fullName>
    </submittedName>
</protein>
<feature type="transmembrane region" description="Helical" evidence="1">
    <location>
        <begin position="89"/>
        <end position="107"/>
    </location>
</feature>
<keyword evidence="3" id="KW-1185">Reference proteome</keyword>
<name>A0ABT3IRP8_9BACT</name>
<sequence length="122" mass="14300">MLIRFLHSTFCNAALFAGIVFCFMGYFIRRYPPKSIKSWYGYRSFLSTRSPETWQAANQYAADISRRIGWVLIVTGLAAALFFERQTDWFYYLTVGAVITGTMYMVGYTEWQLDQHFDENQP</sequence>
<dbReference type="Pfam" id="PF13630">
    <property type="entry name" value="SdpI"/>
    <property type="match status" value="1"/>
</dbReference>
<accession>A0ABT3IRP8</accession>
<keyword evidence="1" id="KW-0472">Membrane</keyword>
<evidence type="ECO:0000313" key="2">
    <source>
        <dbReference type="EMBL" id="MCW3486652.1"/>
    </source>
</evidence>
<evidence type="ECO:0000313" key="3">
    <source>
        <dbReference type="Proteomes" id="UP001207742"/>
    </source>
</evidence>
<gene>
    <name evidence="2" type="ORF">OL497_22305</name>
</gene>
<dbReference type="Proteomes" id="UP001207742">
    <property type="component" value="Unassembled WGS sequence"/>
</dbReference>
<feature type="transmembrane region" description="Helical" evidence="1">
    <location>
        <begin position="6"/>
        <end position="28"/>
    </location>
</feature>
<comment type="caution">
    <text evidence="2">The sequence shown here is derived from an EMBL/GenBank/DDBJ whole genome shotgun (WGS) entry which is preliminary data.</text>
</comment>
<keyword evidence="1" id="KW-1133">Transmembrane helix</keyword>
<keyword evidence="1" id="KW-0812">Transmembrane</keyword>
<reference evidence="2 3" key="1">
    <citation type="submission" date="2022-10" db="EMBL/GenBank/DDBJ databases">
        <title>Chitinophaga nivalis PC15 sp. nov., isolated from Pyeongchang county, South Korea.</title>
        <authorList>
            <person name="Trinh H.N."/>
        </authorList>
    </citation>
    <scope>NUCLEOTIDE SEQUENCE [LARGE SCALE GENOMIC DNA]</scope>
    <source>
        <strain evidence="2 3">PC14</strain>
    </source>
</reference>
<feature type="transmembrane region" description="Helical" evidence="1">
    <location>
        <begin position="67"/>
        <end position="83"/>
    </location>
</feature>